<keyword evidence="12" id="KW-1185">Reference proteome</keyword>
<dbReference type="Gene3D" id="3.30.70.360">
    <property type="match status" value="1"/>
</dbReference>
<keyword evidence="3" id="KW-0963">Cytoplasm</keyword>
<dbReference type="PANTHER" id="PTHR43808:SF31">
    <property type="entry name" value="N-ACETYL-L-CITRULLINE DEACETYLASE"/>
    <property type="match status" value="1"/>
</dbReference>
<keyword evidence="5" id="KW-0028">Amino-acid biosynthesis</keyword>
<evidence type="ECO:0000256" key="7">
    <source>
        <dbReference type="ARBA" id="ARBA00022801"/>
    </source>
</evidence>
<dbReference type="KEGG" id="salo:EF888_02825"/>
<comment type="caution">
    <text evidence="11">The sequence shown here is derived from an EMBL/GenBank/DDBJ whole genome shotgun (WGS) entry which is preliminary data.</text>
</comment>
<keyword evidence="7" id="KW-0378">Hydrolase</keyword>
<dbReference type="PANTHER" id="PTHR43808">
    <property type="entry name" value="ACETYLORNITHINE DEACETYLASE"/>
    <property type="match status" value="1"/>
</dbReference>
<dbReference type="CDD" id="cd03894">
    <property type="entry name" value="M20_ArgE"/>
    <property type="match status" value="1"/>
</dbReference>
<keyword evidence="8" id="KW-0862">Zinc</keyword>
<evidence type="ECO:0000256" key="8">
    <source>
        <dbReference type="ARBA" id="ARBA00022833"/>
    </source>
</evidence>
<keyword evidence="6" id="KW-0479">Metal-binding</keyword>
<evidence type="ECO:0000256" key="4">
    <source>
        <dbReference type="ARBA" id="ARBA00022571"/>
    </source>
</evidence>
<dbReference type="Pfam" id="PF07687">
    <property type="entry name" value="M20_dimer"/>
    <property type="match status" value="1"/>
</dbReference>
<dbReference type="InterPro" id="IPR036264">
    <property type="entry name" value="Bact_exopeptidase_dim_dom"/>
</dbReference>
<keyword evidence="9" id="KW-0170">Cobalt</keyword>
<dbReference type="Gene3D" id="3.40.630.10">
    <property type="entry name" value="Zn peptidases"/>
    <property type="match status" value="1"/>
</dbReference>
<evidence type="ECO:0000256" key="6">
    <source>
        <dbReference type="ARBA" id="ARBA00022723"/>
    </source>
</evidence>
<comment type="cofactor">
    <cofactor evidence="1">
        <name>Zn(2+)</name>
        <dbReference type="ChEBI" id="CHEBI:29105"/>
    </cofactor>
</comment>
<evidence type="ECO:0000313" key="12">
    <source>
        <dbReference type="Proteomes" id="UP000245390"/>
    </source>
</evidence>
<evidence type="ECO:0000259" key="10">
    <source>
        <dbReference type="Pfam" id="PF07687"/>
    </source>
</evidence>
<keyword evidence="4" id="KW-0055">Arginine biosynthesis</keyword>
<feature type="domain" description="Peptidase M20 dimerisation" evidence="10">
    <location>
        <begin position="175"/>
        <end position="286"/>
    </location>
</feature>
<dbReference type="GO" id="GO:0008777">
    <property type="term" value="F:acetylornithine deacetylase activity"/>
    <property type="evidence" value="ECO:0007669"/>
    <property type="project" value="TreeGrafter"/>
</dbReference>
<protein>
    <submittedName>
        <fullName evidence="11">Acetylornithine deacetylase</fullName>
    </submittedName>
</protein>
<dbReference type="Pfam" id="PF01546">
    <property type="entry name" value="Peptidase_M20"/>
    <property type="match status" value="1"/>
</dbReference>
<dbReference type="InterPro" id="IPR002933">
    <property type="entry name" value="Peptidase_M20"/>
</dbReference>
<evidence type="ECO:0000256" key="2">
    <source>
        <dbReference type="ARBA" id="ARBA00005691"/>
    </source>
</evidence>
<dbReference type="AlphaFoldDB" id="A0A316GC07"/>
<evidence type="ECO:0000313" key="11">
    <source>
        <dbReference type="EMBL" id="PWK58461.1"/>
    </source>
</evidence>
<dbReference type="GO" id="GO:0046872">
    <property type="term" value="F:metal ion binding"/>
    <property type="evidence" value="ECO:0007669"/>
    <property type="project" value="UniProtKB-KW"/>
</dbReference>
<evidence type="ECO:0000256" key="3">
    <source>
        <dbReference type="ARBA" id="ARBA00022490"/>
    </source>
</evidence>
<gene>
    <name evidence="11" type="ORF">C8D95_101275</name>
</gene>
<dbReference type="PROSITE" id="PS00759">
    <property type="entry name" value="ARGE_DAPE_CPG2_2"/>
    <property type="match status" value="1"/>
</dbReference>
<dbReference type="InterPro" id="IPR050072">
    <property type="entry name" value="Peptidase_M20A"/>
</dbReference>
<dbReference type="InterPro" id="IPR010169">
    <property type="entry name" value="AcOrn-deacetyl"/>
</dbReference>
<dbReference type="SUPFAM" id="SSF55031">
    <property type="entry name" value="Bacterial exopeptidase dimerisation domain"/>
    <property type="match status" value="1"/>
</dbReference>
<dbReference type="NCBIfam" id="TIGR01892">
    <property type="entry name" value="AcOrn-deacetyl"/>
    <property type="match status" value="1"/>
</dbReference>
<evidence type="ECO:0000256" key="5">
    <source>
        <dbReference type="ARBA" id="ARBA00022605"/>
    </source>
</evidence>
<dbReference type="OrthoDB" id="9809784at2"/>
<dbReference type="NCBIfam" id="NF005710">
    <property type="entry name" value="PRK07522.1"/>
    <property type="match status" value="1"/>
</dbReference>
<dbReference type="GO" id="GO:0006526">
    <property type="term" value="P:L-arginine biosynthetic process"/>
    <property type="evidence" value="ECO:0007669"/>
    <property type="project" value="UniProtKB-KW"/>
</dbReference>
<evidence type="ECO:0000256" key="9">
    <source>
        <dbReference type="ARBA" id="ARBA00023285"/>
    </source>
</evidence>
<accession>A0A316GC07</accession>
<dbReference type="Proteomes" id="UP000245390">
    <property type="component" value="Unassembled WGS sequence"/>
</dbReference>
<name>A0A316GC07_9RHOB</name>
<comment type="similarity">
    <text evidence="2">Belongs to the peptidase M20A family. ArgE subfamily.</text>
</comment>
<evidence type="ECO:0000256" key="1">
    <source>
        <dbReference type="ARBA" id="ARBA00001947"/>
    </source>
</evidence>
<dbReference type="EMBL" id="QGGV01000001">
    <property type="protein sequence ID" value="PWK58461.1"/>
    <property type="molecule type" value="Genomic_DNA"/>
</dbReference>
<organism evidence="11 12">
    <name type="scientific">Silicimonas algicola</name>
    <dbReference type="NCBI Taxonomy" id="1826607"/>
    <lineage>
        <taxon>Bacteria</taxon>
        <taxon>Pseudomonadati</taxon>
        <taxon>Pseudomonadota</taxon>
        <taxon>Alphaproteobacteria</taxon>
        <taxon>Rhodobacterales</taxon>
        <taxon>Paracoccaceae</taxon>
    </lineage>
</organism>
<dbReference type="InterPro" id="IPR011650">
    <property type="entry name" value="Peptidase_M20_dimer"/>
</dbReference>
<reference evidence="11 12" key="1">
    <citation type="submission" date="2018-05" db="EMBL/GenBank/DDBJ databases">
        <title>Genomic Encyclopedia of Type Strains, Phase IV (KMG-IV): sequencing the most valuable type-strain genomes for metagenomic binning, comparative biology and taxonomic classification.</title>
        <authorList>
            <person name="Goeker M."/>
        </authorList>
    </citation>
    <scope>NUCLEOTIDE SEQUENCE [LARGE SCALE GENOMIC DNA]</scope>
    <source>
        <strain evidence="11 12">DSM 103371</strain>
    </source>
</reference>
<dbReference type="InterPro" id="IPR001261">
    <property type="entry name" value="ArgE/DapE_CS"/>
</dbReference>
<sequence>MPDVLSPRAILERLVAFPTVSHGTNLPLIDWVEGYLTAHGLKVHRAPKEGDPTKHALFCSVGPEVAGGIVLSGHTDVVPVEGQDWSTDPWTLIERDGRLYGRGSCDMKGFDALAIHALVRAKDAGLVRPLQIALSYDEEIGCMGAPPLIRAMDEAGLPRAAIAIIGEPSMMKCVTGHKGGTGFDVHVEGHEVHSSIMHRGVNAIMEAAKLIVWANEMNDLNRAKNPSAIASIFEPPWTTLHVGEIRGGTAHNITAGDCHFPIDWRFVPDDDEEVWKEWFRDKVAEVEAGMKAVAPASGIYLNPFFGVPGLRPETDGAAERLVRSITGDNGEHVVSYGTEAGHFQDAGFSAVVCGPGDIAQAHQADEFIEISQLEAGEAFLSRVIDDLCA</sequence>
<dbReference type="SUPFAM" id="SSF53187">
    <property type="entry name" value="Zn-dependent exopeptidases"/>
    <property type="match status" value="1"/>
</dbReference>
<dbReference type="RefSeq" id="WP_109757353.1">
    <property type="nucleotide sequence ID" value="NZ_CP034588.1"/>
</dbReference>
<proteinExistence type="inferred from homology"/>